<organism evidence="1 2">
    <name type="scientific">Polyangium mundeleinium</name>
    <dbReference type="NCBI Taxonomy" id="2995306"/>
    <lineage>
        <taxon>Bacteria</taxon>
        <taxon>Pseudomonadati</taxon>
        <taxon>Myxococcota</taxon>
        <taxon>Polyangia</taxon>
        <taxon>Polyangiales</taxon>
        <taxon>Polyangiaceae</taxon>
        <taxon>Polyangium</taxon>
    </lineage>
</organism>
<dbReference type="RefSeq" id="WP_271917933.1">
    <property type="nucleotide sequence ID" value="NZ_JAQNDO010000001.1"/>
</dbReference>
<keyword evidence="2" id="KW-1185">Reference proteome</keyword>
<proteinExistence type="predicted"/>
<sequence>MICILDGHPVESTSLTVREMGTGGVPAPLLHDVTLVFDRAEFVALLSSAYAALGKALNEDIRLVGDADDDERACVMHPSLAGLLDSTPATLSGLMRDYLWNDLLRVCFGTNAVEVCEYVIDAYKSLKVEASVVAIDATAYHVRPFETR</sequence>
<dbReference type="Proteomes" id="UP001221411">
    <property type="component" value="Unassembled WGS sequence"/>
</dbReference>
<comment type="caution">
    <text evidence="1">The sequence shown here is derived from an EMBL/GenBank/DDBJ whole genome shotgun (WGS) entry which is preliminary data.</text>
</comment>
<accession>A0ABT5EMF8</accession>
<name>A0ABT5EMF8_9BACT</name>
<evidence type="ECO:0000313" key="1">
    <source>
        <dbReference type="EMBL" id="MDC0742552.1"/>
    </source>
</evidence>
<gene>
    <name evidence="1" type="ORF">POL67_14450</name>
</gene>
<reference evidence="1 2" key="1">
    <citation type="submission" date="2022-11" db="EMBL/GenBank/DDBJ databases">
        <title>Minimal conservation of predation-associated metabolite biosynthetic gene clusters underscores biosynthetic potential of Myxococcota including descriptions for ten novel species: Archangium lansinium sp. nov., Myxococcus landrumus sp. nov., Nannocystis bai.</title>
        <authorList>
            <person name="Ahearne A."/>
            <person name="Stevens C."/>
            <person name="Dowd S."/>
        </authorList>
    </citation>
    <scope>NUCLEOTIDE SEQUENCE [LARGE SCALE GENOMIC DNA]</scope>
    <source>
        <strain evidence="1 2">RJM3</strain>
    </source>
</reference>
<dbReference type="EMBL" id="JAQNDO010000001">
    <property type="protein sequence ID" value="MDC0742552.1"/>
    <property type="molecule type" value="Genomic_DNA"/>
</dbReference>
<evidence type="ECO:0000313" key="2">
    <source>
        <dbReference type="Proteomes" id="UP001221411"/>
    </source>
</evidence>
<protein>
    <submittedName>
        <fullName evidence="1">Uncharacterized protein</fullName>
    </submittedName>
</protein>